<reference evidence="3 4" key="1">
    <citation type="submission" date="2017-03" db="EMBL/GenBank/DDBJ databases">
        <title>Genome of the blue death feigning beetle - Asbolus verrucosus.</title>
        <authorList>
            <person name="Rider S.D."/>
        </authorList>
    </citation>
    <scope>NUCLEOTIDE SEQUENCE [LARGE SCALE GENOMIC DNA]</scope>
    <source>
        <strain evidence="3">Butters</strain>
        <tissue evidence="3">Head and leg muscle</tissue>
    </source>
</reference>
<gene>
    <name evidence="3" type="ORF">BDFB_013031</name>
</gene>
<dbReference type="PANTHER" id="PTHR10174:SF216">
    <property type="entry name" value="CRAL-TRIO DOMAIN-CONTAINING PROTEIN-RELATED"/>
    <property type="match status" value="1"/>
</dbReference>
<dbReference type="OrthoDB" id="8169913at2759"/>
<accession>A0A482VWP4</accession>
<comment type="caution">
    <text evidence="3">The sequence shown here is derived from an EMBL/GenBank/DDBJ whole genome shotgun (WGS) entry which is preliminary data.</text>
</comment>
<dbReference type="SUPFAM" id="SSF52087">
    <property type="entry name" value="CRAL/TRIO domain"/>
    <property type="match status" value="2"/>
</dbReference>
<name>A0A482VWP4_ASBVE</name>
<dbReference type="PANTHER" id="PTHR10174">
    <property type="entry name" value="ALPHA-TOCOPHEROL TRANSFER PROTEIN-RELATED"/>
    <property type="match status" value="1"/>
</dbReference>
<dbReference type="InterPro" id="IPR001251">
    <property type="entry name" value="CRAL-TRIO_dom"/>
</dbReference>
<evidence type="ECO:0000313" key="3">
    <source>
        <dbReference type="EMBL" id="RZC36657.1"/>
    </source>
</evidence>
<dbReference type="Gene3D" id="1.20.5.1200">
    <property type="entry name" value="Alpha-tocopherol transfer"/>
    <property type="match status" value="1"/>
</dbReference>
<dbReference type="CDD" id="cd00170">
    <property type="entry name" value="SEC14"/>
    <property type="match status" value="1"/>
</dbReference>
<evidence type="ECO:0000313" key="4">
    <source>
        <dbReference type="Proteomes" id="UP000292052"/>
    </source>
</evidence>
<keyword evidence="4" id="KW-1185">Reference proteome</keyword>
<dbReference type="PROSITE" id="PS50191">
    <property type="entry name" value="CRAL_TRIO"/>
    <property type="match status" value="1"/>
</dbReference>
<evidence type="ECO:0000256" key="1">
    <source>
        <dbReference type="SAM" id="MobiDB-lite"/>
    </source>
</evidence>
<dbReference type="Pfam" id="PF00650">
    <property type="entry name" value="CRAL_TRIO"/>
    <property type="match status" value="1"/>
</dbReference>
<feature type="region of interest" description="Disordered" evidence="1">
    <location>
        <begin position="197"/>
        <end position="226"/>
    </location>
</feature>
<dbReference type="AlphaFoldDB" id="A0A482VWP4"/>
<proteinExistence type="predicted"/>
<protein>
    <submittedName>
        <fullName evidence="3">CRAL TRIO domain containing protein</fullName>
    </submittedName>
</protein>
<dbReference type="InterPro" id="IPR036865">
    <property type="entry name" value="CRAL-TRIO_dom_sf"/>
</dbReference>
<dbReference type="Gene3D" id="3.40.525.10">
    <property type="entry name" value="CRAL-TRIO lipid binding domain"/>
    <property type="match status" value="1"/>
</dbReference>
<sequence>VGSMMQDILMMEDDNFAIAGVVMVQDMANVTMSYVLSLSPTLIRKSMTCFQQGYPQRIKGSHFFNISPVFEKINSLFTPFLKEKIKKRMSCIRLSQKKCFPAAGPRYNFVRNGIVDQHKLNQADVFKVGTMMQDILMMEDDNYAIAGVVIVQDMANITMMLPAEYGGEGGKIDDIVAHWKAKVESYRDWFMEDAQYKTDEKKRPGKPKTTESVFGLDGSFRQLSVD</sequence>
<feature type="non-terminal residue" evidence="3">
    <location>
        <position position="1"/>
    </location>
</feature>
<organism evidence="3 4">
    <name type="scientific">Asbolus verrucosus</name>
    <name type="common">Desert ironclad beetle</name>
    <dbReference type="NCBI Taxonomy" id="1661398"/>
    <lineage>
        <taxon>Eukaryota</taxon>
        <taxon>Metazoa</taxon>
        <taxon>Ecdysozoa</taxon>
        <taxon>Arthropoda</taxon>
        <taxon>Hexapoda</taxon>
        <taxon>Insecta</taxon>
        <taxon>Pterygota</taxon>
        <taxon>Neoptera</taxon>
        <taxon>Endopterygota</taxon>
        <taxon>Coleoptera</taxon>
        <taxon>Polyphaga</taxon>
        <taxon>Cucujiformia</taxon>
        <taxon>Tenebrionidae</taxon>
        <taxon>Pimeliinae</taxon>
        <taxon>Asbolus</taxon>
    </lineage>
</organism>
<evidence type="ECO:0000259" key="2">
    <source>
        <dbReference type="PROSITE" id="PS50191"/>
    </source>
</evidence>
<dbReference type="GO" id="GO:1902936">
    <property type="term" value="F:phosphatidylinositol bisphosphate binding"/>
    <property type="evidence" value="ECO:0007669"/>
    <property type="project" value="TreeGrafter"/>
</dbReference>
<dbReference type="EMBL" id="QDEB01060079">
    <property type="protein sequence ID" value="RZC36657.1"/>
    <property type="molecule type" value="Genomic_DNA"/>
</dbReference>
<dbReference type="Proteomes" id="UP000292052">
    <property type="component" value="Unassembled WGS sequence"/>
</dbReference>
<feature type="domain" description="CRAL-TRIO" evidence="2">
    <location>
        <begin position="1"/>
        <end position="173"/>
    </location>
</feature>
<dbReference type="GO" id="GO:0016020">
    <property type="term" value="C:membrane"/>
    <property type="evidence" value="ECO:0007669"/>
    <property type="project" value="TreeGrafter"/>
</dbReference>